<comment type="caution">
    <text evidence="1">The sequence shown here is derived from an EMBL/GenBank/DDBJ whole genome shotgun (WGS) entry which is preliminary data.</text>
</comment>
<dbReference type="EMBL" id="RJTW01000003">
    <property type="protein sequence ID" value="ROH94796.1"/>
    <property type="molecule type" value="Genomic_DNA"/>
</dbReference>
<protein>
    <submittedName>
        <fullName evidence="1">Uncharacterized protein</fullName>
    </submittedName>
</protein>
<name>A0ABX9X938_9FLAO</name>
<evidence type="ECO:0000313" key="2">
    <source>
        <dbReference type="Proteomes" id="UP000281899"/>
    </source>
</evidence>
<evidence type="ECO:0000313" key="1">
    <source>
        <dbReference type="EMBL" id="ROH94796.1"/>
    </source>
</evidence>
<reference evidence="1 2" key="1">
    <citation type="submission" date="2018-11" db="EMBL/GenBank/DDBJ databases">
        <title>Proposal to divide the Flavobacteriaceae and reorganize its genera based on Amino Acid Identity values calculated from whole genome sequences.</title>
        <authorList>
            <person name="Nicholson A.C."/>
            <person name="Gulvik C.A."/>
            <person name="Whitney A.M."/>
            <person name="Humrighouse B.W."/>
            <person name="Bell M."/>
            <person name="Holmes B."/>
            <person name="Steigerwalt A."/>
            <person name="Villarma A."/>
            <person name="Sheth M."/>
            <person name="Batra D."/>
            <person name="Pryor J."/>
            <person name="Bernardet J.-F."/>
            <person name="Hugo C."/>
            <person name="Kampfer P."/>
            <person name="Newman J."/>
            <person name="Mcquiston J.R."/>
        </authorList>
    </citation>
    <scope>NUCLEOTIDE SEQUENCE [LARGE SCALE GENOMIC DNA]</scope>
    <source>
        <strain evidence="1 2">G0235</strain>
    </source>
</reference>
<dbReference type="Proteomes" id="UP000281899">
    <property type="component" value="Unassembled WGS sequence"/>
</dbReference>
<proteinExistence type="predicted"/>
<gene>
    <name evidence="1" type="ORF">EGI15_02750</name>
</gene>
<keyword evidence="2" id="KW-1185">Reference proteome</keyword>
<organism evidence="1 2">
    <name type="scientific">Chryseobacterium cucumeris</name>
    <dbReference type="NCBI Taxonomy" id="1813611"/>
    <lineage>
        <taxon>Bacteria</taxon>
        <taxon>Pseudomonadati</taxon>
        <taxon>Bacteroidota</taxon>
        <taxon>Flavobacteriia</taxon>
        <taxon>Flavobacteriales</taxon>
        <taxon>Weeksellaceae</taxon>
        <taxon>Chryseobacterium group</taxon>
        <taxon>Chryseobacterium</taxon>
    </lineage>
</organism>
<sequence length="66" mass="7849">MKADYLIMRPLLLRGFVFIWFINLHPSLNVTKPKNEDLLIINYEHEDNIRLQSDSVTIDFYLLAIN</sequence>
<accession>A0ABX9X938</accession>